<keyword evidence="3" id="KW-1185">Reference proteome</keyword>
<feature type="compositionally biased region" description="Basic residues" evidence="1">
    <location>
        <begin position="54"/>
        <end position="65"/>
    </location>
</feature>
<feature type="compositionally biased region" description="Basic and acidic residues" evidence="1">
    <location>
        <begin position="20"/>
        <end position="46"/>
    </location>
</feature>
<gene>
    <name evidence="2" type="ORF">CVT24_012181</name>
</gene>
<proteinExistence type="predicted"/>
<dbReference type="EMBL" id="NHTK01001120">
    <property type="protein sequence ID" value="PPR02993.1"/>
    <property type="molecule type" value="Genomic_DNA"/>
</dbReference>
<feature type="compositionally biased region" description="Basic and acidic residues" evidence="1">
    <location>
        <begin position="107"/>
        <end position="120"/>
    </location>
</feature>
<protein>
    <submittedName>
        <fullName evidence="2">Uncharacterized protein</fullName>
    </submittedName>
</protein>
<evidence type="ECO:0000313" key="3">
    <source>
        <dbReference type="Proteomes" id="UP000284842"/>
    </source>
</evidence>
<reference evidence="2 3" key="1">
    <citation type="journal article" date="2018" name="Evol. Lett.">
        <title>Horizontal gene cluster transfer increased hallucinogenic mushroom diversity.</title>
        <authorList>
            <person name="Reynolds H.T."/>
            <person name="Vijayakumar V."/>
            <person name="Gluck-Thaler E."/>
            <person name="Korotkin H.B."/>
            <person name="Matheny P.B."/>
            <person name="Slot J.C."/>
        </authorList>
    </citation>
    <scope>NUCLEOTIDE SEQUENCE [LARGE SCALE GENOMIC DNA]</scope>
    <source>
        <strain evidence="2 3">2629</strain>
    </source>
</reference>
<name>A0A409YIX6_9AGAR</name>
<feature type="region of interest" description="Disordered" evidence="1">
    <location>
        <begin position="103"/>
        <end position="134"/>
    </location>
</feature>
<accession>A0A409YIX6</accession>
<evidence type="ECO:0000256" key="1">
    <source>
        <dbReference type="SAM" id="MobiDB-lite"/>
    </source>
</evidence>
<dbReference type="AlphaFoldDB" id="A0A409YIX6"/>
<organism evidence="2 3">
    <name type="scientific">Panaeolus cyanescens</name>
    <dbReference type="NCBI Taxonomy" id="181874"/>
    <lineage>
        <taxon>Eukaryota</taxon>
        <taxon>Fungi</taxon>
        <taxon>Dikarya</taxon>
        <taxon>Basidiomycota</taxon>
        <taxon>Agaricomycotina</taxon>
        <taxon>Agaricomycetes</taxon>
        <taxon>Agaricomycetidae</taxon>
        <taxon>Agaricales</taxon>
        <taxon>Agaricineae</taxon>
        <taxon>Galeropsidaceae</taxon>
        <taxon>Panaeolus</taxon>
    </lineage>
</organism>
<feature type="compositionally biased region" description="Basic residues" evidence="1">
    <location>
        <begin position="8"/>
        <end position="19"/>
    </location>
</feature>
<feature type="compositionally biased region" description="Acidic residues" evidence="1">
    <location>
        <begin position="122"/>
        <end position="134"/>
    </location>
</feature>
<dbReference type="InParanoid" id="A0A409YIX6"/>
<dbReference type="Proteomes" id="UP000284842">
    <property type="component" value="Unassembled WGS sequence"/>
</dbReference>
<comment type="caution">
    <text evidence="2">The sequence shown here is derived from an EMBL/GenBank/DDBJ whole genome shotgun (WGS) entry which is preliminary data.</text>
</comment>
<sequence length="134" mass="16326">MSDAAAKPARKTPAKKLKARREYYARNLEREREKSRERARQKRSSETAEEANIRRARHREAASRYRHANKNVLRIASWQRRQNIKVQKMRQRDQAEYDAWMNEGYTEEQREQREKDRAEIDAWMDEEYPDAEEE</sequence>
<evidence type="ECO:0000313" key="2">
    <source>
        <dbReference type="EMBL" id="PPR02993.1"/>
    </source>
</evidence>
<feature type="region of interest" description="Disordered" evidence="1">
    <location>
        <begin position="1"/>
        <end position="65"/>
    </location>
</feature>